<evidence type="ECO:0000313" key="3">
    <source>
        <dbReference type="Proteomes" id="UP000683310"/>
    </source>
</evidence>
<name>A0ABX8CHJ3_9NOCA</name>
<protein>
    <recommendedName>
        <fullName evidence="4">Mycothiol-dependent maleylpyruvate isomerase metal-binding domain-containing protein</fullName>
    </recommendedName>
</protein>
<evidence type="ECO:0008006" key="4">
    <source>
        <dbReference type="Google" id="ProtNLM"/>
    </source>
</evidence>
<feature type="region of interest" description="Disordered" evidence="1">
    <location>
        <begin position="1"/>
        <end position="21"/>
    </location>
</feature>
<accession>A0ABX8CHJ3</accession>
<evidence type="ECO:0000256" key="1">
    <source>
        <dbReference type="SAM" id="MobiDB-lite"/>
    </source>
</evidence>
<keyword evidence="3" id="KW-1185">Reference proteome</keyword>
<evidence type="ECO:0000313" key="2">
    <source>
        <dbReference type="EMBL" id="QVI19432.1"/>
    </source>
</evidence>
<organism evidence="2 3">
    <name type="scientific">Nocardia tengchongensis</name>
    <dbReference type="NCBI Taxonomy" id="2055889"/>
    <lineage>
        <taxon>Bacteria</taxon>
        <taxon>Bacillati</taxon>
        <taxon>Actinomycetota</taxon>
        <taxon>Actinomycetes</taxon>
        <taxon>Mycobacteriales</taxon>
        <taxon>Nocardiaceae</taxon>
        <taxon>Nocardia</taxon>
    </lineage>
</organism>
<reference evidence="2 3" key="1">
    <citation type="submission" date="2021-04" db="EMBL/GenBank/DDBJ databases">
        <title>Nocardia tengchongensis.</title>
        <authorList>
            <person name="Zhuang k."/>
            <person name="Ran Y."/>
            <person name="Li W."/>
        </authorList>
    </citation>
    <scope>NUCLEOTIDE SEQUENCE [LARGE SCALE GENOMIC DNA]</scope>
    <source>
        <strain evidence="2 3">CFH S0057</strain>
    </source>
</reference>
<sequence length="211" mass="22866">MGAQKSESSPSGRLGRSTRRSSDALKIAGHTVRAIGEERDNTVAHDCDNPGYRVWCAGHAAALDEFFTVDATAVGALPDPWTLTGLRAAIAMARTRFPDRAAVLAEENRMLIDRLGRFVGEVFVRRFDGCWCNVLDTAPAETEVWPMIRCRGYLAGISPHCEVELAIVEGRSGGPVATRRGIVAELFVSVAAKHLAWTTADRLSNPTTACR</sequence>
<proteinExistence type="predicted"/>
<dbReference type="Proteomes" id="UP000683310">
    <property type="component" value="Chromosome"/>
</dbReference>
<dbReference type="EMBL" id="CP074371">
    <property type="protein sequence ID" value="QVI19432.1"/>
    <property type="molecule type" value="Genomic_DNA"/>
</dbReference>
<gene>
    <name evidence="2" type="ORF">KHQ06_23965</name>
</gene>